<evidence type="ECO:0000313" key="1">
    <source>
        <dbReference type="EMBL" id="VDL87333.1"/>
    </source>
</evidence>
<protein>
    <submittedName>
        <fullName evidence="3">Ras-related protein Rab-21</fullName>
    </submittedName>
</protein>
<dbReference type="EMBL" id="UYSL01028139">
    <property type="protein sequence ID" value="VDL87333.1"/>
    <property type="molecule type" value="Genomic_DNA"/>
</dbReference>
<evidence type="ECO:0000313" key="2">
    <source>
        <dbReference type="Proteomes" id="UP000271162"/>
    </source>
</evidence>
<reference evidence="1 2" key="2">
    <citation type="submission" date="2018-11" db="EMBL/GenBank/DDBJ databases">
        <authorList>
            <consortium name="Pathogen Informatics"/>
        </authorList>
    </citation>
    <scope>NUCLEOTIDE SEQUENCE [LARGE SCALE GENOMIC DNA]</scope>
</reference>
<proteinExistence type="predicted"/>
<dbReference type="SUPFAM" id="SSF52540">
    <property type="entry name" value="P-loop containing nucleoside triphosphate hydrolases"/>
    <property type="match status" value="1"/>
</dbReference>
<dbReference type="GO" id="GO:0005525">
    <property type="term" value="F:GTP binding"/>
    <property type="evidence" value="ECO:0007669"/>
    <property type="project" value="InterPro"/>
</dbReference>
<accession>A0A0N4YYZ8</accession>
<dbReference type="GO" id="GO:0003924">
    <property type="term" value="F:GTPase activity"/>
    <property type="evidence" value="ECO:0007669"/>
    <property type="project" value="InterPro"/>
</dbReference>
<dbReference type="Proteomes" id="UP000271162">
    <property type="component" value="Unassembled WGS sequence"/>
</dbReference>
<reference evidence="3" key="1">
    <citation type="submission" date="2017-02" db="UniProtKB">
        <authorList>
            <consortium name="WormBaseParasite"/>
        </authorList>
    </citation>
    <scope>IDENTIFICATION</scope>
</reference>
<dbReference type="WBParaSite" id="NBR_0002247001-mRNA-1">
    <property type="protein sequence ID" value="NBR_0002247001-mRNA-1"/>
    <property type="gene ID" value="NBR_0002247001"/>
</dbReference>
<keyword evidence="2" id="KW-1185">Reference proteome</keyword>
<dbReference type="Gene3D" id="3.40.50.300">
    <property type="entry name" value="P-loop containing nucleotide triphosphate hydrolases"/>
    <property type="match status" value="1"/>
</dbReference>
<evidence type="ECO:0000313" key="3">
    <source>
        <dbReference type="WBParaSite" id="NBR_0002247001-mRNA-1"/>
    </source>
</evidence>
<sequence>MIELRPNFRVKLQLWDTAGQEKFRGVSLHLTTAPLASF</sequence>
<name>A0A0N4YYZ8_NIPBR</name>
<gene>
    <name evidence="1" type="ORF">NBR_LOCUS22471</name>
</gene>
<dbReference type="AlphaFoldDB" id="A0A0N4YYZ8"/>
<dbReference type="STRING" id="27835.A0A0N4YYZ8"/>
<dbReference type="InterPro" id="IPR001806">
    <property type="entry name" value="Small_GTPase"/>
</dbReference>
<organism evidence="3">
    <name type="scientific">Nippostrongylus brasiliensis</name>
    <name type="common">Rat hookworm</name>
    <dbReference type="NCBI Taxonomy" id="27835"/>
    <lineage>
        <taxon>Eukaryota</taxon>
        <taxon>Metazoa</taxon>
        <taxon>Ecdysozoa</taxon>
        <taxon>Nematoda</taxon>
        <taxon>Chromadorea</taxon>
        <taxon>Rhabditida</taxon>
        <taxon>Rhabditina</taxon>
        <taxon>Rhabditomorpha</taxon>
        <taxon>Strongyloidea</taxon>
        <taxon>Heligmosomidae</taxon>
        <taxon>Nippostrongylus</taxon>
    </lineage>
</organism>
<dbReference type="InterPro" id="IPR027417">
    <property type="entry name" value="P-loop_NTPase"/>
</dbReference>
<dbReference type="Pfam" id="PF00071">
    <property type="entry name" value="Ras"/>
    <property type="match status" value="1"/>
</dbReference>